<evidence type="ECO:0000256" key="6">
    <source>
        <dbReference type="ARBA" id="ARBA00022764"/>
    </source>
</evidence>
<dbReference type="InParanoid" id="A0A5Q0BF32"/>
<dbReference type="PANTHER" id="PTHR33308:SF9">
    <property type="entry name" value="PEPTIDOGLYCAN HYDROLASE FLGJ"/>
    <property type="match status" value="1"/>
</dbReference>
<dbReference type="GO" id="GO:0044780">
    <property type="term" value="P:bacterial-type flagellum assembly"/>
    <property type="evidence" value="ECO:0007669"/>
    <property type="project" value="InterPro"/>
</dbReference>
<protein>
    <recommendedName>
        <fullName evidence="5">Peptidoglycan hydrolase FlgJ</fullName>
    </recommendedName>
    <alternativeName>
        <fullName evidence="11">Muramidase FlgJ</fullName>
    </alternativeName>
</protein>
<evidence type="ECO:0000256" key="8">
    <source>
        <dbReference type="ARBA" id="ARBA00022801"/>
    </source>
</evidence>
<dbReference type="Pfam" id="PF10135">
    <property type="entry name" value="Rod-binding"/>
    <property type="match status" value="1"/>
</dbReference>
<dbReference type="NCBIfam" id="TIGR02541">
    <property type="entry name" value="flagell_FlgJ"/>
    <property type="match status" value="1"/>
</dbReference>
<evidence type="ECO:0000256" key="10">
    <source>
        <dbReference type="ARBA" id="ARBA00023316"/>
    </source>
</evidence>
<sequence>MIKQTDIAGGMALDSQGLDKLKAAAKQNSPQALSATAQQMEGVFVNMMMKSMRQATPQGGLFQNNQTQQLFTSMLDAQLSQKTHTGLADMMIKQIARQRGDNVNGGHDPVAVQLNRLGGMDATGDGADLPQSAEEFFAKLAPHAEEASRRTGIPVQFMLGHAALESGWGKSEIRSSAGKASHNLFGIKAGASWNGGTVDCMTTEYVDGVAQKRVERFRSYDSYQAAFEDYANLLKNNRRYQGVLDNAGDAHGFAYGLQRAGYATDPAYGAKLKKVIQQAINVNADNTSKA</sequence>
<accession>A0A5Q0BF32</accession>
<dbReference type="RefSeq" id="WP_153248435.1">
    <property type="nucleotide sequence ID" value="NZ_CP044205.1"/>
</dbReference>
<evidence type="ECO:0000256" key="1">
    <source>
        <dbReference type="ARBA" id="ARBA00002954"/>
    </source>
</evidence>
<dbReference type="SMART" id="SM00047">
    <property type="entry name" value="LYZ2"/>
    <property type="match status" value="1"/>
</dbReference>
<dbReference type="EMBL" id="CP044205">
    <property type="protein sequence ID" value="QFY42440.1"/>
    <property type="molecule type" value="Genomic_DNA"/>
</dbReference>
<dbReference type="InterPro" id="IPR013377">
    <property type="entry name" value="FlgJ"/>
</dbReference>
<evidence type="ECO:0000256" key="3">
    <source>
        <dbReference type="ARBA" id="ARBA00006880"/>
    </source>
</evidence>
<dbReference type="InterPro" id="IPR051056">
    <property type="entry name" value="Glycosyl_Hydrolase_73"/>
</dbReference>
<keyword evidence="13" id="KW-0282">Flagellum</keyword>
<dbReference type="PRINTS" id="PR01002">
    <property type="entry name" value="FLGFLGJ"/>
</dbReference>
<dbReference type="Proteomes" id="UP000325755">
    <property type="component" value="Chromosome"/>
</dbReference>
<comment type="subcellular location">
    <subcellularLocation>
        <location evidence="2">Periplasm</location>
    </subcellularLocation>
</comment>
<comment type="similarity">
    <text evidence="4">In the C-terminal section; belongs to the glycosyl hydrolase 73 family.</text>
</comment>
<reference evidence="13 14" key="1">
    <citation type="submission" date="2019-09" db="EMBL/GenBank/DDBJ databases">
        <title>Ecophysiology of the spiral-shaped methanotroph Methylospira mobilis as revealed by the complete genome sequence.</title>
        <authorList>
            <person name="Oshkin I.Y."/>
            <person name="Dedysh S.N."/>
            <person name="Miroshnikov K."/>
            <person name="Danilova O.V."/>
            <person name="Hakobyan A."/>
            <person name="Liesack W."/>
        </authorList>
    </citation>
    <scope>NUCLEOTIDE SEQUENCE [LARGE SCALE GENOMIC DNA]</scope>
    <source>
        <strain evidence="13 14">Shm1</strain>
    </source>
</reference>
<dbReference type="AlphaFoldDB" id="A0A5Q0BF32"/>
<evidence type="ECO:0000256" key="5">
    <source>
        <dbReference type="ARBA" id="ARBA00013433"/>
    </source>
</evidence>
<comment type="similarity">
    <text evidence="3">In the N-terminal section; belongs to the FlgJ family.</text>
</comment>
<name>A0A5Q0BF32_9GAMM</name>
<dbReference type="GO" id="GO:0016798">
    <property type="term" value="F:hydrolase activity, acting on glycosyl bonds"/>
    <property type="evidence" value="ECO:0007669"/>
    <property type="project" value="UniProtKB-KW"/>
</dbReference>
<feature type="domain" description="Mannosyl-glycoprotein endo-beta-N-acetylglucosamidase-like" evidence="12">
    <location>
        <begin position="126"/>
        <end position="281"/>
    </location>
</feature>
<keyword evidence="13" id="KW-0969">Cilium</keyword>
<dbReference type="GO" id="GO:0071555">
    <property type="term" value="P:cell wall organization"/>
    <property type="evidence" value="ECO:0007669"/>
    <property type="project" value="UniProtKB-KW"/>
</dbReference>
<evidence type="ECO:0000256" key="11">
    <source>
        <dbReference type="ARBA" id="ARBA00030835"/>
    </source>
</evidence>
<dbReference type="GO" id="GO:0004040">
    <property type="term" value="F:amidase activity"/>
    <property type="evidence" value="ECO:0007669"/>
    <property type="project" value="InterPro"/>
</dbReference>
<dbReference type="KEGG" id="mmob:F6R98_07210"/>
<evidence type="ECO:0000256" key="7">
    <source>
        <dbReference type="ARBA" id="ARBA00022795"/>
    </source>
</evidence>
<dbReference type="FunCoup" id="A0A5Q0BF32">
    <property type="interactions" value="68"/>
</dbReference>
<dbReference type="Pfam" id="PF01832">
    <property type="entry name" value="Glucosaminidase"/>
    <property type="match status" value="1"/>
</dbReference>
<dbReference type="InterPro" id="IPR002901">
    <property type="entry name" value="MGlyc_endo_b_GlcNAc-like_dom"/>
</dbReference>
<comment type="function">
    <text evidence="1">Flagellum-specific muramidase which hydrolyzes the peptidoglycan layer to assemble the rod structure in the periplasmic space.</text>
</comment>
<keyword evidence="7" id="KW-1005">Bacterial flagellum biogenesis</keyword>
<organism evidence="13 14">
    <name type="scientific">Candidatus Methylospira mobilis</name>
    <dbReference type="NCBI Taxonomy" id="1808979"/>
    <lineage>
        <taxon>Bacteria</taxon>
        <taxon>Pseudomonadati</taxon>
        <taxon>Pseudomonadota</taxon>
        <taxon>Gammaproteobacteria</taxon>
        <taxon>Methylococcales</taxon>
        <taxon>Methylococcaceae</taxon>
        <taxon>Candidatus Methylospira</taxon>
    </lineage>
</organism>
<dbReference type="Gene3D" id="1.10.530.10">
    <property type="match status" value="1"/>
</dbReference>
<keyword evidence="8 13" id="KW-0378">Hydrolase</keyword>
<dbReference type="Gene3D" id="2.10.70.40">
    <property type="entry name" value="peptidoglycan hydrolase"/>
    <property type="match status" value="1"/>
</dbReference>
<dbReference type="GO" id="GO:0042597">
    <property type="term" value="C:periplasmic space"/>
    <property type="evidence" value="ECO:0007669"/>
    <property type="project" value="UniProtKB-SubCell"/>
</dbReference>
<evidence type="ECO:0000313" key="14">
    <source>
        <dbReference type="Proteomes" id="UP000325755"/>
    </source>
</evidence>
<dbReference type="PANTHER" id="PTHR33308">
    <property type="entry name" value="PEPTIDOGLYCAN HYDROLASE FLGJ"/>
    <property type="match status" value="1"/>
</dbReference>
<evidence type="ECO:0000256" key="9">
    <source>
        <dbReference type="ARBA" id="ARBA00023295"/>
    </source>
</evidence>
<dbReference type="OrthoDB" id="289937at2"/>
<keyword evidence="14" id="KW-1185">Reference proteome</keyword>
<keyword evidence="6" id="KW-0574">Periplasm</keyword>
<evidence type="ECO:0000256" key="2">
    <source>
        <dbReference type="ARBA" id="ARBA00004418"/>
    </source>
</evidence>
<keyword evidence="10" id="KW-0961">Cell wall biogenesis/degradation</keyword>
<evidence type="ECO:0000256" key="4">
    <source>
        <dbReference type="ARBA" id="ARBA00007974"/>
    </source>
</evidence>
<dbReference type="InterPro" id="IPR019301">
    <property type="entry name" value="Flagellar_prot_FlgJ_N"/>
</dbReference>
<dbReference type="GO" id="GO:0071973">
    <property type="term" value="P:bacterial-type flagellum-dependent cell motility"/>
    <property type="evidence" value="ECO:0007669"/>
    <property type="project" value="TreeGrafter"/>
</dbReference>
<gene>
    <name evidence="13" type="primary">flgJ</name>
    <name evidence="13" type="ORF">F6R98_07210</name>
</gene>
<keyword evidence="13" id="KW-0966">Cell projection</keyword>
<evidence type="ECO:0000313" key="13">
    <source>
        <dbReference type="EMBL" id="QFY42440.1"/>
    </source>
</evidence>
<evidence type="ECO:0000259" key="12">
    <source>
        <dbReference type="SMART" id="SM00047"/>
    </source>
</evidence>
<keyword evidence="9" id="KW-0326">Glycosidase</keyword>
<proteinExistence type="inferred from homology"/>